<dbReference type="PROSITE" id="PS51318">
    <property type="entry name" value="TAT"/>
    <property type="match status" value="1"/>
</dbReference>
<dbReference type="Pfam" id="PF00248">
    <property type="entry name" value="Aldo_ket_red"/>
    <property type="match status" value="1"/>
</dbReference>
<dbReference type="InterPro" id="IPR006311">
    <property type="entry name" value="TAT_signal"/>
</dbReference>
<dbReference type="GO" id="GO:0005829">
    <property type="term" value="C:cytosol"/>
    <property type="evidence" value="ECO:0007669"/>
    <property type="project" value="TreeGrafter"/>
</dbReference>
<sequence length="379" mass="41492">MPNRREFLSGAVMAAAATAASPLLASDNRTGGSNAAKATRASLLPEDPPLALDLFPPEARFGVGGTQLGNMFRVTPDDEARLMLEACWDNGVRYFDTSPWYGLGLSERRLGHFLDDKAPEDYVLSTKVGRLLVPDASASDISIWAGRLNFNYRYDYSAAGVRRSVEDSLQRLGLSKIDIVYIHDLAPSNEDMGEEWRQYLQTAIDGAMPELTRMREEGIIGAWGMGVNDIEPSLAAIDNADPDVILQATKYTLINHEDALNRLFPKCRDNDVSLVIGAPLGSGFLAGTNYWMYSKDIPEGYWKQRDRLSAIAHEHGTDLRTSALQFTAAPDVVAATIPGARNAVQARENRASMDADIPAEFWQALKEEGLIAENAPTPS</sequence>
<keyword evidence="1" id="KW-0732">Signal</keyword>
<dbReference type="InterPro" id="IPR020471">
    <property type="entry name" value="AKR"/>
</dbReference>
<dbReference type="Proteomes" id="UP000252204">
    <property type="component" value="Unassembled WGS sequence"/>
</dbReference>
<accession>A0A365TLN1</accession>
<dbReference type="SUPFAM" id="SSF51430">
    <property type="entry name" value="NAD(P)-linked oxidoreductase"/>
    <property type="match status" value="1"/>
</dbReference>
<keyword evidence="4" id="KW-1185">Reference proteome</keyword>
<evidence type="ECO:0000313" key="3">
    <source>
        <dbReference type="EMBL" id="RBI65573.1"/>
    </source>
</evidence>
<dbReference type="CDD" id="cd19152">
    <property type="entry name" value="AKR_AKR15A"/>
    <property type="match status" value="1"/>
</dbReference>
<dbReference type="EMBL" id="QNTU01000016">
    <property type="protein sequence ID" value="RBI65573.1"/>
    <property type="molecule type" value="Genomic_DNA"/>
</dbReference>
<dbReference type="GO" id="GO:0016491">
    <property type="term" value="F:oxidoreductase activity"/>
    <property type="evidence" value="ECO:0007669"/>
    <property type="project" value="InterPro"/>
</dbReference>
<feature type="signal peptide" evidence="1">
    <location>
        <begin position="1"/>
        <end position="25"/>
    </location>
</feature>
<evidence type="ECO:0000259" key="2">
    <source>
        <dbReference type="Pfam" id="PF00248"/>
    </source>
</evidence>
<dbReference type="AlphaFoldDB" id="A0A365TLN1"/>
<evidence type="ECO:0000256" key="1">
    <source>
        <dbReference type="SAM" id="SignalP"/>
    </source>
</evidence>
<dbReference type="RefSeq" id="WP_113270948.1">
    <property type="nucleotide sequence ID" value="NZ_QNTU01000016.1"/>
</dbReference>
<dbReference type="PANTHER" id="PTHR42686:SF1">
    <property type="entry name" value="GH17980P-RELATED"/>
    <property type="match status" value="1"/>
</dbReference>
<organism evidence="3 4">
    <name type="scientific">Vreelandella sulfidaeris</name>
    <dbReference type="NCBI Taxonomy" id="115553"/>
    <lineage>
        <taxon>Bacteria</taxon>
        <taxon>Pseudomonadati</taxon>
        <taxon>Pseudomonadota</taxon>
        <taxon>Gammaproteobacteria</taxon>
        <taxon>Oceanospirillales</taxon>
        <taxon>Halomonadaceae</taxon>
        <taxon>Vreelandella</taxon>
    </lineage>
</organism>
<proteinExistence type="predicted"/>
<reference evidence="4" key="1">
    <citation type="submission" date="2018-06" db="EMBL/GenBank/DDBJ databases">
        <title>Whole genome sequencing of four bacterial strains from South Shetland trench revealing bio-synthetic gene clusters.</title>
        <authorList>
            <person name="Abdel-Mageed W.M."/>
            <person name="Lehri B."/>
            <person name="Jarmusch S."/>
            <person name="Miranda K."/>
            <person name="Goodfellow M."/>
            <person name="Jaspars M."/>
            <person name="Karlyshev A.V."/>
        </authorList>
    </citation>
    <scope>NUCLEOTIDE SEQUENCE [LARGE SCALE GENOMIC DNA]</scope>
    <source>
        <strain evidence="4">SST4</strain>
    </source>
</reference>
<feature type="domain" description="NADP-dependent oxidoreductase" evidence="2">
    <location>
        <begin position="62"/>
        <end position="367"/>
    </location>
</feature>
<name>A0A365TLN1_9GAMM</name>
<comment type="caution">
    <text evidence="3">The sequence shown here is derived from an EMBL/GenBank/DDBJ whole genome shotgun (WGS) entry which is preliminary data.</text>
</comment>
<dbReference type="Gene3D" id="3.20.20.100">
    <property type="entry name" value="NADP-dependent oxidoreductase domain"/>
    <property type="match status" value="1"/>
</dbReference>
<gene>
    <name evidence="3" type="ORF">DQ400_17465</name>
</gene>
<dbReference type="InterPro" id="IPR036812">
    <property type="entry name" value="NAD(P)_OxRdtase_dom_sf"/>
</dbReference>
<evidence type="ECO:0000313" key="4">
    <source>
        <dbReference type="Proteomes" id="UP000252204"/>
    </source>
</evidence>
<dbReference type="InterPro" id="IPR023210">
    <property type="entry name" value="NADP_OxRdtase_dom"/>
</dbReference>
<feature type="chain" id="PRO_5016759266" evidence="1">
    <location>
        <begin position="26"/>
        <end position="379"/>
    </location>
</feature>
<dbReference type="PANTHER" id="PTHR42686">
    <property type="entry name" value="GH17980P-RELATED"/>
    <property type="match status" value="1"/>
</dbReference>
<protein>
    <submittedName>
        <fullName evidence="3">Aldo/keto reductase</fullName>
    </submittedName>
</protein>
<dbReference type="OrthoDB" id="9804790at2"/>